<feature type="compositionally biased region" description="Low complexity" evidence="2">
    <location>
        <begin position="1476"/>
        <end position="1486"/>
    </location>
</feature>
<evidence type="ECO:0000256" key="3">
    <source>
        <dbReference type="SAM" id="Phobius"/>
    </source>
</evidence>
<comment type="subcellular location">
    <subcellularLocation>
        <location evidence="1">Cell envelope</location>
    </subcellularLocation>
</comment>
<sequence>MGFLTRLIAGFVAASTLGAGLAGTANAVDAAGAASDTTGAVTTTADDTGGRTVLDCRQSGEGATGPYADKFCWIDWSNLPLDSSGKPTPVRINVPGGHIDADATITHTDNAALTAKDYTGSKWSRLTSAYKLTGNTALAFSGRMGRQDPAASVTFSNVTPSADRTDTGVNVLKDFQLAFGDAEVMSGGVLQGHDVYERTDIESDKTLEKLGMIGSGDPNQSYSKANTGYGTTHVTLAGGPKGATDDANKDSKGAAVVGAKQASRFKVSFGQVNQHWDGWGSAIAVGVYMPYLTAYPLTYDKNSSDASGQVPSNQRGQENTTQPAKTKTNGKIRLASDTSKLSDHLINSDFEYLPDGGWKTNGTVKTVAEENAQYGSLANGDFSYPSFSDIQKNEQEGYADLRTFIKSDDGTLWYNMSNTDLSKYGKIGQIPGFDSSRFAWSSTENGSRVELQQDRNTKNTYAEIVAQQDNTSIYQNVSTGNGGVLYKIRLKHASRQSSHADRMQVLVGADAAHATPVEMTRVTSNGHGDKVGGKSTTITTKVSNTDPRDHGAQWETYEGYYQVPEGQKNTVFMFKSLEGFKEYETLLGNNIGNLVDDIEFSRSYKLTYDKNSDYATGSVPSDTTANTVKQAKTSTTGTLRLASDDDVATYAASNLPEQIVNGGFDYPSVPSWTALPESGSNKYNKGKLFATINPGTGKYGSGCAMSTTGRAIPNWNRLNFAWNSTQGATHYSGGMSCEAGNVELNYDSVHHNQFAELTADQQGTAIYQDVKVTPGTMMKWSLKHSSATSAYVDKMQVMIGEPYKETAQEATRITSENGNKVGEKMTTISTPTTSDRADNKKWDTYSGTYLVPDGVTTVRFTFKSVASAEWYSGNDLDDIEFSRSYKLSYDKNASNATGSVPSNQRGKENTVQPAASKTNGTVKTVADDTSNLSDHLVNGDFEYPGANVLSKNRYDEKDYNWWGVSRKDKMVYDPSHETQWVSLPSTFDSDRFAWDSTEVAGTQNGSSQWHTNEVELQRDSRTGNMYGELCAYQANTSIRQYIRTTPGVLYKVRLKHASLSRDYLDKMQVLIGPDGNEQPVSMTRVESQNGLDATGESTASTTVSTHVSNEMEIKDGQGTPYSSRNHDGQWATYEGVYVATSDVTSFTFKSIDAKAYNLGNLLDDIVFDKAYRLSYDKNATDANGSVPSDETAGATKQAKASTTGTLRLASDDGVAAYAASNLPKQLVNSDFDHDWQNIVSQSKMTDKYNFANVDPAHGDVEISGALNGKGEASKHWVHLNGFDTAKFGWKSNQTDTRVDGRGGIVEIQRSKANDNMYAEITASQANTYLYQDIDTAHSTPTVYTVKLRYSHRDGTVDSNEKIQILVGAPGHEQPVEMTRIASDRGNKVGEKSTTVNAPNTDGWLGSWDTFQGSVEIPAGQPVSRFTFKALGSVDGVTGNLIDDVQFKLAYPLSYDKNAQDATGSVPSSQYGKENTVKPAKAKTTGTVKTVADGDSSKSLTVNPGFDVPDYSKLDDGGLHWMYVSPAEGEAWSFYDYINPAQPRHQVAGLSQATFGWQELTGGDYKTTLFELHREKDGNVCADVHGSRTIGQTIDTQAGVAYTVSIRHSGRSKGNAGSVQVLVGPDKDHLRPLEMSRMNVSRTGAKYGDRIGKVGTVITTHSDSVDSTEGDHPAWDHSDDWETYSGTYVATGGKTVFAYRGVDKNGNAVSGNDSGADSVIDDLSFKLAYPLAYDKNAQDATGSVPSDMAANTTQPAKSETDGKVSDLVQRTTTHEDGSVTVRTVDQSTDVVSGCQVYYPAGQRITLATLAKDGDCWDSSMLTRPGHTQLGWSQDSQATQAQAEVTMVEGGMTVYAVWVGNPVLTYDTNKPNTWNGQMPSTPASVSVPYDTAAADGSGWQSGDTSKIRGYRFLGWYAGPQDDAGLYDWNTLLTGNVTVYAHWQRLQANVVYDANGGTGSHGTTTGWQYSDVTVPSDTSKSFTRAGYVFLGWDTQADGNGTAYKDGSQVPLQDKDITLYAQWQPVFEQFTPTGGVSLPLLVAGGVTLLVMGIGSTVMLTRRMRGEQ</sequence>
<dbReference type="NCBIfam" id="TIGR02543">
    <property type="entry name" value="List_Bact_rpt"/>
    <property type="match status" value="1"/>
</dbReference>
<dbReference type="Proteomes" id="UP001157379">
    <property type="component" value="Unassembled WGS sequence"/>
</dbReference>
<feature type="transmembrane region" description="Helical" evidence="3">
    <location>
        <begin position="2034"/>
        <end position="2055"/>
    </location>
</feature>
<reference evidence="5" key="2">
    <citation type="submission" date="2023-04" db="EMBL/GenBank/DDBJ databases">
        <authorList>
            <person name="Orihara K."/>
        </authorList>
    </citation>
    <scope>NUCLEOTIDE SEQUENCE</scope>
    <source>
        <strain evidence="5">YIT 13057</strain>
    </source>
</reference>
<evidence type="ECO:0000256" key="2">
    <source>
        <dbReference type="SAM" id="MobiDB-lite"/>
    </source>
</evidence>
<keyword evidence="3" id="KW-0472">Membrane</keyword>
<dbReference type="Pfam" id="PF09479">
    <property type="entry name" value="Flg_new"/>
    <property type="match status" value="1"/>
</dbReference>
<comment type="caution">
    <text evidence="5">The sequence shown here is derived from an EMBL/GenBank/DDBJ whole genome shotgun (WGS) entry which is preliminary data.</text>
</comment>
<feature type="region of interest" description="Disordered" evidence="2">
    <location>
        <begin position="1460"/>
        <end position="1486"/>
    </location>
</feature>
<dbReference type="EMBL" id="JAOPMD010000034">
    <property type="protein sequence ID" value="MDH7900635.1"/>
    <property type="molecule type" value="Genomic_DNA"/>
</dbReference>
<gene>
    <name evidence="5" type="ORF">OB936_10650</name>
</gene>
<keyword evidence="3" id="KW-1133">Transmembrane helix</keyword>
<accession>A0AAJ1PCR5</accession>
<evidence type="ECO:0000256" key="1">
    <source>
        <dbReference type="ARBA" id="ARBA00004196"/>
    </source>
</evidence>
<evidence type="ECO:0000313" key="5">
    <source>
        <dbReference type="EMBL" id="MDH7900635.1"/>
    </source>
</evidence>
<keyword evidence="4" id="KW-0732">Signal</keyword>
<proteinExistence type="predicted"/>
<dbReference type="InterPro" id="IPR042229">
    <property type="entry name" value="Listeria/Bacterioides_rpt_sf"/>
</dbReference>
<evidence type="ECO:0000313" key="6">
    <source>
        <dbReference type="Proteomes" id="UP001157379"/>
    </source>
</evidence>
<reference evidence="5" key="1">
    <citation type="journal article" date="2023" name="Gut Microbes">
        <title>Characterization of Bifidobacterium kashiwanohense that utilizes both milk- and plant-derived oligosaccharides.</title>
        <authorList>
            <person name="Orihara K."/>
            <person name="Yahagi K."/>
            <person name="Saito Y."/>
            <person name="Watanabe Y."/>
            <person name="Sasai T."/>
            <person name="Hara T."/>
            <person name="Tsukuda N."/>
            <person name="Oki K."/>
            <person name="Fujimoto J."/>
            <person name="Matsuki T."/>
        </authorList>
    </citation>
    <scope>NUCLEOTIDE SEQUENCE</scope>
    <source>
        <strain evidence="5">YIT 13057</strain>
    </source>
</reference>
<feature type="region of interest" description="Disordered" evidence="2">
    <location>
        <begin position="302"/>
        <end position="329"/>
    </location>
</feature>
<dbReference type="Gene3D" id="2.60.40.4270">
    <property type="entry name" value="Listeria-Bacteroides repeat domain"/>
    <property type="match status" value="2"/>
</dbReference>
<dbReference type="RefSeq" id="WP_281108835.1">
    <property type="nucleotide sequence ID" value="NZ_JAOPMD010000034.1"/>
</dbReference>
<feature type="region of interest" description="Disordered" evidence="2">
    <location>
        <begin position="1738"/>
        <end position="1762"/>
    </location>
</feature>
<keyword evidence="3" id="KW-0812">Transmembrane</keyword>
<feature type="region of interest" description="Disordered" evidence="2">
    <location>
        <begin position="1178"/>
        <end position="1201"/>
    </location>
</feature>
<feature type="compositionally biased region" description="Polar residues" evidence="2">
    <location>
        <begin position="534"/>
        <end position="545"/>
    </location>
</feature>
<feature type="region of interest" description="Disordered" evidence="2">
    <location>
        <begin position="522"/>
        <end position="551"/>
    </location>
</feature>
<feature type="compositionally biased region" description="Polar residues" evidence="2">
    <location>
        <begin position="1738"/>
        <end position="1756"/>
    </location>
</feature>
<feature type="compositionally biased region" description="Polar residues" evidence="2">
    <location>
        <begin position="1460"/>
        <end position="1472"/>
    </location>
</feature>
<dbReference type="GO" id="GO:0030313">
    <property type="term" value="C:cell envelope"/>
    <property type="evidence" value="ECO:0007669"/>
    <property type="project" value="UniProtKB-SubCell"/>
</dbReference>
<evidence type="ECO:0000256" key="4">
    <source>
        <dbReference type="SAM" id="SignalP"/>
    </source>
</evidence>
<organism evidence="5 6">
    <name type="scientific">Bifidobacterium catenulatum subsp. kashiwanohense</name>
    <dbReference type="NCBI Taxonomy" id="630129"/>
    <lineage>
        <taxon>Bacteria</taxon>
        <taxon>Bacillati</taxon>
        <taxon>Actinomycetota</taxon>
        <taxon>Actinomycetes</taxon>
        <taxon>Bifidobacteriales</taxon>
        <taxon>Bifidobacteriaceae</taxon>
        <taxon>Bifidobacterium</taxon>
    </lineage>
</organism>
<feature type="region of interest" description="Disordered" evidence="2">
    <location>
        <begin position="892"/>
        <end position="920"/>
    </location>
</feature>
<feature type="chain" id="PRO_5042493099" evidence="4">
    <location>
        <begin position="28"/>
        <end position="2063"/>
    </location>
</feature>
<protein>
    <submittedName>
        <fullName evidence="5">InlB B-repeat-containing protein</fullName>
    </submittedName>
</protein>
<dbReference type="InterPro" id="IPR013378">
    <property type="entry name" value="InlB-like_B-rpt"/>
</dbReference>
<name>A0AAJ1PCR5_9BIFI</name>
<feature type="signal peptide" evidence="4">
    <location>
        <begin position="1"/>
        <end position="27"/>
    </location>
</feature>